<dbReference type="Proteomes" id="UP001476798">
    <property type="component" value="Unassembled WGS sequence"/>
</dbReference>
<feature type="non-terminal residue" evidence="2">
    <location>
        <position position="1"/>
    </location>
</feature>
<protein>
    <submittedName>
        <fullName evidence="2">Uncharacterized protein</fullName>
    </submittedName>
</protein>
<dbReference type="EMBL" id="JAHRIO010020178">
    <property type="protein sequence ID" value="MEQ2164227.1"/>
    <property type="molecule type" value="Genomic_DNA"/>
</dbReference>
<comment type="caution">
    <text evidence="2">The sequence shown here is derived from an EMBL/GenBank/DDBJ whole genome shotgun (WGS) entry which is preliminary data.</text>
</comment>
<name>A0ABV0MYQ7_9TELE</name>
<reference evidence="2 3" key="1">
    <citation type="submission" date="2021-06" db="EMBL/GenBank/DDBJ databases">
        <authorList>
            <person name="Palmer J.M."/>
        </authorList>
    </citation>
    <scope>NUCLEOTIDE SEQUENCE [LARGE SCALE GENOMIC DNA]</scope>
    <source>
        <strain evidence="2 3">GA_2019</strain>
        <tissue evidence="2">Muscle</tissue>
    </source>
</reference>
<gene>
    <name evidence="2" type="ORF">GOODEAATRI_004427</name>
</gene>
<keyword evidence="3" id="KW-1185">Reference proteome</keyword>
<organism evidence="2 3">
    <name type="scientific">Goodea atripinnis</name>
    <dbReference type="NCBI Taxonomy" id="208336"/>
    <lineage>
        <taxon>Eukaryota</taxon>
        <taxon>Metazoa</taxon>
        <taxon>Chordata</taxon>
        <taxon>Craniata</taxon>
        <taxon>Vertebrata</taxon>
        <taxon>Euteleostomi</taxon>
        <taxon>Actinopterygii</taxon>
        <taxon>Neopterygii</taxon>
        <taxon>Teleostei</taxon>
        <taxon>Neoteleostei</taxon>
        <taxon>Acanthomorphata</taxon>
        <taxon>Ovalentaria</taxon>
        <taxon>Atherinomorphae</taxon>
        <taxon>Cyprinodontiformes</taxon>
        <taxon>Goodeidae</taxon>
        <taxon>Goodea</taxon>
    </lineage>
</organism>
<evidence type="ECO:0000256" key="1">
    <source>
        <dbReference type="SAM" id="MobiDB-lite"/>
    </source>
</evidence>
<evidence type="ECO:0000313" key="2">
    <source>
        <dbReference type="EMBL" id="MEQ2164227.1"/>
    </source>
</evidence>
<accession>A0ABV0MYQ7</accession>
<feature type="region of interest" description="Disordered" evidence="1">
    <location>
        <begin position="44"/>
        <end position="72"/>
    </location>
</feature>
<proteinExistence type="predicted"/>
<sequence length="105" mass="11568">ELVKDKPDVKCWSPIFGYPQAVSHIYVKGAEIHQHSDQVDDLYKGLEGRNVPGPGKLPNRPHIHLPHAVTPGGGGQPCSGWTDCVGLHTESCDQRLTTHMKERPI</sequence>
<evidence type="ECO:0000313" key="3">
    <source>
        <dbReference type="Proteomes" id="UP001476798"/>
    </source>
</evidence>